<reference evidence="1" key="1">
    <citation type="submission" date="2022-06" db="EMBL/GenBank/DDBJ databases">
        <title>Draft genome sequences of Pectobacterium carotovorum subsp. carotovorum str. NBRC12380.</title>
        <authorList>
            <person name="Wakabayashi Y."/>
            <person name="Kojima K."/>
        </authorList>
    </citation>
    <scope>NUCLEOTIDE SEQUENCE</scope>
    <source>
        <strain evidence="1">NBRC 12380</strain>
    </source>
</reference>
<dbReference type="RefSeq" id="WP_010305018.1">
    <property type="nucleotide sequence ID" value="NZ_BRLF01000020.1"/>
</dbReference>
<dbReference type="Proteomes" id="UP001058167">
    <property type="component" value="Unassembled WGS sequence"/>
</dbReference>
<protein>
    <submittedName>
        <fullName evidence="2">Uncharacterized protein</fullName>
    </submittedName>
</protein>
<evidence type="ECO:0000313" key="2">
    <source>
        <dbReference type="EMBL" id="GLV71982.1"/>
    </source>
</evidence>
<evidence type="ECO:0000313" key="3">
    <source>
        <dbReference type="Proteomes" id="UP001058167"/>
    </source>
</evidence>
<reference evidence="2" key="2">
    <citation type="submission" date="2023-02" db="EMBL/GenBank/DDBJ databases">
        <title>Pectobacterium carotovorum subsp. carotovorum NBRC 12380.</title>
        <authorList>
            <person name="Ichikawa N."/>
            <person name="Sato H."/>
            <person name="Tonouchi N."/>
        </authorList>
    </citation>
    <scope>NUCLEOTIDE SEQUENCE</scope>
    <source>
        <strain evidence="2">NBRC 12380</strain>
    </source>
</reference>
<dbReference type="GeneID" id="61348647"/>
<comment type="caution">
    <text evidence="2">The sequence shown here is derived from an EMBL/GenBank/DDBJ whole genome shotgun (WGS) entry which is preliminary data.</text>
</comment>
<name>A0AAI9L6E0_PECCC</name>
<dbReference type="Proteomes" id="UP001165145">
    <property type="component" value="Unassembled WGS sequence"/>
</dbReference>
<sequence length="95" mass="10811">MIMKNRIANHDKINWITIPEAIVIATQIRNSPLTEADIYRHALYGDINLSIYFQSPVILRRIKTSNAKAKLKPIGNYLISQLCILEKTVSSITET</sequence>
<dbReference type="EMBL" id="BRLF01000020">
    <property type="protein sequence ID" value="GKX49679.1"/>
    <property type="molecule type" value="Genomic_DNA"/>
</dbReference>
<dbReference type="AlphaFoldDB" id="A0AAI9L6E0"/>
<proteinExistence type="predicted"/>
<dbReference type="EMBL" id="BSRL01000019">
    <property type="protein sequence ID" value="GLV71982.1"/>
    <property type="molecule type" value="Genomic_DNA"/>
</dbReference>
<keyword evidence="3" id="KW-1185">Reference proteome</keyword>
<evidence type="ECO:0000313" key="4">
    <source>
        <dbReference type="Proteomes" id="UP001165145"/>
    </source>
</evidence>
<accession>A0AAI9L6E0</accession>
<evidence type="ECO:0000313" key="1">
    <source>
        <dbReference type="EMBL" id="GKX49679.1"/>
    </source>
</evidence>
<gene>
    <name evidence="2" type="ORF">Pcaca03_44260</name>
    <name evidence="1" type="ORF">SOASR016_44310</name>
</gene>
<organism evidence="2 4">
    <name type="scientific">Pectobacterium carotovorum subsp. carotovorum</name>
    <name type="common">Erwinia carotovora subsp. carotovora</name>
    <dbReference type="NCBI Taxonomy" id="555"/>
    <lineage>
        <taxon>Bacteria</taxon>
        <taxon>Pseudomonadati</taxon>
        <taxon>Pseudomonadota</taxon>
        <taxon>Gammaproteobacteria</taxon>
        <taxon>Enterobacterales</taxon>
        <taxon>Pectobacteriaceae</taxon>
        <taxon>Pectobacterium</taxon>
    </lineage>
</organism>